<dbReference type="AlphaFoldDB" id="A0A512BVZ0"/>
<sequence length="83" mass="9537">MSKYHFLSIECRPIDLTTAPAKLAFVCQDVEGTEVATTNIVWILVRSEQQTSSDVRVKGRAHYDCNFPDLYDRIDHHLERIAT</sequence>
<evidence type="ECO:0000313" key="2">
    <source>
        <dbReference type="Proteomes" id="UP000321085"/>
    </source>
</evidence>
<dbReference type="Proteomes" id="UP000321085">
    <property type="component" value="Unassembled WGS sequence"/>
</dbReference>
<gene>
    <name evidence="1" type="ORF">MAE02_37030</name>
</gene>
<accession>A0A512BVZ0</accession>
<dbReference type="EMBL" id="BJYU01000053">
    <property type="protein sequence ID" value="GEO16007.1"/>
    <property type="molecule type" value="Genomic_DNA"/>
</dbReference>
<keyword evidence="2" id="KW-1185">Reference proteome</keyword>
<evidence type="ECO:0000313" key="1">
    <source>
        <dbReference type="EMBL" id="GEO16007.1"/>
    </source>
</evidence>
<organism evidence="1 2">
    <name type="scientific">Microvirga aerophila</name>
    <dbReference type="NCBI Taxonomy" id="670291"/>
    <lineage>
        <taxon>Bacteria</taxon>
        <taxon>Pseudomonadati</taxon>
        <taxon>Pseudomonadota</taxon>
        <taxon>Alphaproteobacteria</taxon>
        <taxon>Hyphomicrobiales</taxon>
        <taxon>Methylobacteriaceae</taxon>
        <taxon>Microvirga</taxon>
    </lineage>
</organism>
<dbReference type="RefSeq" id="WP_114187876.1">
    <property type="nucleotide sequence ID" value="NZ_BJYU01000053.1"/>
</dbReference>
<comment type="caution">
    <text evidence="1">The sequence shown here is derived from an EMBL/GenBank/DDBJ whole genome shotgun (WGS) entry which is preliminary data.</text>
</comment>
<proteinExistence type="predicted"/>
<reference evidence="1 2" key="1">
    <citation type="submission" date="2019-07" db="EMBL/GenBank/DDBJ databases">
        <title>Whole genome shotgun sequence of Microvirga aerophila NBRC 106136.</title>
        <authorList>
            <person name="Hosoyama A."/>
            <person name="Uohara A."/>
            <person name="Ohji S."/>
            <person name="Ichikawa N."/>
        </authorList>
    </citation>
    <scope>NUCLEOTIDE SEQUENCE [LARGE SCALE GENOMIC DNA]</scope>
    <source>
        <strain evidence="1 2">NBRC 106136</strain>
    </source>
</reference>
<protein>
    <submittedName>
        <fullName evidence="1">Uncharacterized protein</fullName>
    </submittedName>
</protein>
<name>A0A512BVZ0_9HYPH</name>